<dbReference type="Proteomes" id="UP000265419">
    <property type="component" value="Unassembled WGS sequence"/>
</dbReference>
<reference evidence="2 3" key="1">
    <citation type="submission" date="2018-07" db="EMBL/GenBank/DDBJ databases">
        <title>Arthrobacter sp. nov., isolated from raw cow's milk with high bacterial count.</title>
        <authorList>
            <person name="Hahne J."/>
            <person name="Isele D."/>
            <person name="Lipski A."/>
        </authorList>
    </citation>
    <scope>NUCLEOTIDE SEQUENCE [LARGE SCALE GENOMIC DNA]</scope>
    <source>
        <strain evidence="2 3">JZ R-35</strain>
    </source>
</reference>
<organism evidence="2 3">
    <name type="scientific">Galactobacter valiniphilus</name>
    <dbReference type="NCBI Taxonomy" id="2676122"/>
    <lineage>
        <taxon>Bacteria</taxon>
        <taxon>Bacillati</taxon>
        <taxon>Actinomycetota</taxon>
        <taxon>Actinomycetes</taxon>
        <taxon>Micrococcales</taxon>
        <taxon>Micrococcaceae</taxon>
        <taxon>Galactobacter</taxon>
    </lineage>
</organism>
<proteinExistence type="predicted"/>
<gene>
    <name evidence="2" type="ORF">DWB68_13075</name>
</gene>
<dbReference type="EMBL" id="QQXK01000029">
    <property type="protein sequence ID" value="RII41356.1"/>
    <property type="molecule type" value="Genomic_DNA"/>
</dbReference>
<name>A0A399JFU3_9MICC</name>
<protein>
    <submittedName>
        <fullName evidence="2">Uncharacterized protein</fullName>
    </submittedName>
</protein>
<dbReference type="AlphaFoldDB" id="A0A399JFU3"/>
<evidence type="ECO:0000313" key="2">
    <source>
        <dbReference type="EMBL" id="RII41356.1"/>
    </source>
</evidence>
<feature type="region of interest" description="Disordered" evidence="1">
    <location>
        <begin position="1"/>
        <end position="23"/>
    </location>
</feature>
<dbReference type="RefSeq" id="WP_119425564.1">
    <property type="nucleotide sequence ID" value="NZ_QQXK01000029.1"/>
</dbReference>
<keyword evidence="3" id="KW-1185">Reference proteome</keyword>
<sequence>MAGSDEPEQCTPASPLIDGMVPGTENMPRWVSFTHTDAGGPGAPARVEASFTISGPEAQEVIGSLSTIQRWDGDKVPLVTVMENTRMVGMDGSDLGVPAGTPWTVHAKRWESTVPAVLLEVSITNPEWTDPTRGAEYHELVADPAREAEALDLTIPKSFFDGCSVDLVDRVLRLPTVPVSVAVSK</sequence>
<accession>A0A399JFU3</accession>
<evidence type="ECO:0000313" key="3">
    <source>
        <dbReference type="Proteomes" id="UP000265419"/>
    </source>
</evidence>
<comment type="caution">
    <text evidence="2">The sequence shown here is derived from an EMBL/GenBank/DDBJ whole genome shotgun (WGS) entry which is preliminary data.</text>
</comment>
<evidence type="ECO:0000256" key="1">
    <source>
        <dbReference type="SAM" id="MobiDB-lite"/>
    </source>
</evidence>